<protein>
    <submittedName>
        <fullName evidence="3">UxaA family hydrolase</fullName>
    </submittedName>
</protein>
<evidence type="ECO:0000259" key="2">
    <source>
        <dbReference type="SMART" id="SM00858"/>
    </source>
</evidence>
<dbReference type="PANTHER" id="PTHR30536">
    <property type="entry name" value="ALTRONATE/GALACTARATE DEHYDRATASE"/>
    <property type="match status" value="1"/>
</dbReference>
<comment type="caution">
    <text evidence="3">The sequence shown here is derived from an EMBL/GenBank/DDBJ whole genome shotgun (WGS) entry which is preliminary data.</text>
</comment>
<accession>A0ABP7X473</accession>
<organism evidence="3 4">
    <name type="scientific">Zhongshania borealis</name>
    <dbReference type="NCBI Taxonomy" id="889488"/>
    <lineage>
        <taxon>Bacteria</taxon>
        <taxon>Pseudomonadati</taxon>
        <taxon>Pseudomonadota</taxon>
        <taxon>Gammaproteobacteria</taxon>
        <taxon>Cellvibrionales</taxon>
        <taxon>Spongiibacteraceae</taxon>
        <taxon>Zhongshania</taxon>
    </lineage>
</organism>
<keyword evidence="4" id="KW-1185">Reference proteome</keyword>
<gene>
    <name evidence="3" type="ORF">GCM10022414_32510</name>
</gene>
<dbReference type="PANTHER" id="PTHR30536:SF5">
    <property type="entry name" value="ALTRONATE DEHYDRATASE"/>
    <property type="match status" value="1"/>
</dbReference>
<dbReference type="InterPro" id="IPR013974">
    <property type="entry name" value="SAF"/>
</dbReference>
<keyword evidence="1" id="KW-0456">Lyase</keyword>
<dbReference type="Gene3D" id="2.30.130.110">
    <property type="match status" value="1"/>
</dbReference>
<dbReference type="InterPro" id="IPR044144">
    <property type="entry name" value="SAF_UxaA/GarD"/>
</dbReference>
<dbReference type="Proteomes" id="UP001500392">
    <property type="component" value="Unassembled WGS sequence"/>
</dbReference>
<dbReference type="EMBL" id="BAABDM010000009">
    <property type="protein sequence ID" value="GAA4103910.1"/>
    <property type="molecule type" value="Genomic_DNA"/>
</dbReference>
<keyword evidence="3" id="KW-0378">Hydrolase</keyword>
<evidence type="ECO:0000313" key="3">
    <source>
        <dbReference type="EMBL" id="GAA4103910.1"/>
    </source>
</evidence>
<name>A0ABP7X473_9GAMM</name>
<sequence length="101" mass="11177">MNDNRFVLLNDKDNILVCCSHILAGENVSLEGEVVTLEAEINVGHKVARRDISKAEKIIRYGAPIGSATVDISFGQHVHLHNMKSDYIPSHTRDRKVGVAK</sequence>
<evidence type="ECO:0000256" key="1">
    <source>
        <dbReference type="ARBA" id="ARBA00023239"/>
    </source>
</evidence>
<feature type="domain" description="SAF" evidence="2">
    <location>
        <begin position="13"/>
        <end position="84"/>
    </location>
</feature>
<dbReference type="InterPro" id="IPR052172">
    <property type="entry name" value="UxaA_altronate/galactarate_dh"/>
</dbReference>
<dbReference type="SMART" id="SM00858">
    <property type="entry name" value="SAF"/>
    <property type="match status" value="1"/>
</dbReference>
<dbReference type="GO" id="GO:0016787">
    <property type="term" value="F:hydrolase activity"/>
    <property type="evidence" value="ECO:0007669"/>
    <property type="project" value="UniProtKB-KW"/>
</dbReference>
<dbReference type="CDD" id="cd11613">
    <property type="entry name" value="SAF_AH_GD"/>
    <property type="match status" value="1"/>
</dbReference>
<proteinExistence type="predicted"/>
<evidence type="ECO:0000313" key="4">
    <source>
        <dbReference type="Proteomes" id="UP001500392"/>
    </source>
</evidence>
<reference evidence="4" key="1">
    <citation type="journal article" date="2019" name="Int. J. Syst. Evol. Microbiol.">
        <title>The Global Catalogue of Microorganisms (GCM) 10K type strain sequencing project: providing services to taxonomists for standard genome sequencing and annotation.</title>
        <authorList>
            <consortium name="The Broad Institute Genomics Platform"/>
            <consortium name="The Broad Institute Genome Sequencing Center for Infectious Disease"/>
            <person name="Wu L."/>
            <person name="Ma J."/>
        </authorList>
    </citation>
    <scope>NUCLEOTIDE SEQUENCE [LARGE SCALE GENOMIC DNA]</scope>
    <source>
        <strain evidence="4">JCM 17304</strain>
    </source>
</reference>